<sequence>MNGISHLELMPEPDDPNLMTAVD</sequence>
<protein>
    <submittedName>
        <fullName evidence="2">Uncharacterized protein</fullName>
    </submittedName>
</protein>
<evidence type="ECO:0000256" key="1">
    <source>
        <dbReference type="SAM" id="MobiDB-lite"/>
    </source>
</evidence>
<dbReference type="EMBL" id="UINC01213037">
    <property type="protein sequence ID" value="SVE37633.1"/>
    <property type="molecule type" value="Genomic_DNA"/>
</dbReference>
<feature type="region of interest" description="Disordered" evidence="1">
    <location>
        <begin position="1"/>
        <end position="23"/>
    </location>
</feature>
<name>A0A383D057_9ZZZZ</name>
<dbReference type="AlphaFoldDB" id="A0A383D057"/>
<accession>A0A383D057</accession>
<feature type="non-terminal residue" evidence="2">
    <location>
        <position position="23"/>
    </location>
</feature>
<evidence type="ECO:0000313" key="2">
    <source>
        <dbReference type="EMBL" id="SVE37633.1"/>
    </source>
</evidence>
<reference evidence="2" key="1">
    <citation type="submission" date="2018-05" db="EMBL/GenBank/DDBJ databases">
        <authorList>
            <person name="Lanie J.A."/>
            <person name="Ng W.-L."/>
            <person name="Kazmierczak K.M."/>
            <person name="Andrzejewski T.M."/>
            <person name="Davidsen T.M."/>
            <person name="Wayne K.J."/>
            <person name="Tettelin H."/>
            <person name="Glass J.I."/>
            <person name="Rusch D."/>
            <person name="Podicherti R."/>
            <person name="Tsui H.-C.T."/>
            <person name="Winkler M.E."/>
        </authorList>
    </citation>
    <scope>NUCLEOTIDE SEQUENCE</scope>
</reference>
<gene>
    <name evidence="2" type="ORF">METZ01_LOCUS490487</name>
</gene>
<proteinExistence type="predicted"/>
<organism evidence="2">
    <name type="scientific">marine metagenome</name>
    <dbReference type="NCBI Taxonomy" id="408172"/>
    <lineage>
        <taxon>unclassified sequences</taxon>
        <taxon>metagenomes</taxon>
        <taxon>ecological metagenomes</taxon>
    </lineage>
</organism>